<dbReference type="SUPFAM" id="SSF56112">
    <property type="entry name" value="Protein kinase-like (PK-like)"/>
    <property type="match status" value="1"/>
</dbReference>
<name>A0A6J3LWN7_9PEZI</name>
<feature type="compositionally biased region" description="Polar residues" evidence="1">
    <location>
        <begin position="549"/>
        <end position="559"/>
    </location>
</feature>
<feature type="region of interest" description="Disordered" evidence="1">
    <location>
        <begin position="30"/>
        <end position="57"/>
    </location>
</feature>
<dbReference type="PROSITE" id="PS50011">
    <property type="entry name" value="PROTEIN_KINASE_DOM"/>
    <property type="match status" value="1"/>
</dbReference>
<dbReference type="GeneID" id="54365727"/>
<evidence type="ECO:0000259" key="2">
    <source>
        <dbReference type="PROSITE" id="PS50011"/>
    </source>
</evidence>
<reference evidence="4" key="3">
    <citation type="submission" date="2025-08" db="UniProtKB">
        <authorList>
            <consortium name="RefSeq"/>
        </authorList>
    </citation>
    <scope>IDENTIFICATION</scope>
    <source>
        <strain evidence="4">CBS 342.82</strain>
    </source>
</reference>
<feature type="region of interest" description="Disordered" evidence="1">
    <location>
        <begin position="501"/>
        <end position="559"/>
    </location>
</feature>
<feature type="compositionally biased region" description="Polar residues" evidence="1">
    <location>
        <begin position="143"/>
        <end position="163"/>
    </location>
</feature>
<dbReference type="PANTHER" id="PTHR38248">
    <property type="entry name" value="FUNK1 6"/>
    <property type="match status" value="1"/>
</dbReference>
<dbReference type="OrthoDB" id="5584477at2759"/>
<dbReference type="RefSeq" id="XP_033456740.1">
    <property type="nucleotide sequence ID" value="XM_033607928.1"/>
</dbReference>
<dbReference type="Proteomes" id="UP000504637">
    <property type="component" value="Unplaced"/>
</dbReference>
<gene>
    <name evidence="4" type="ORF">K489DRAFT_412416</name>
</gene>
<keyword evidence="3" id="KW-1185">Reference proteome</keyword>
<dbReference type="InterPro" id="IPR011009">
    <property type="entry name" value="Kinase-like_dom_sf"/>
</dbReference>
<dbReference type="InterPro" id="IPR040976">
    <property type="entry name" value="Pkinase_fungal"/>
</dbReference>
<proteinExistence type="predicted"/>
<reference evidence="4" key="1">
    <citation type="submission" date="2020-01" db="EMBL/GenBank/DDBJ databases">
        <authorList>
            <consortium name="DOE Joint Genome Institute"/>
            <person name="Haridas S."/>
            <person name="Albert R."/>
            <person name="Binder M."/>
            <person name="Bloem J."/>
            <person name="Labutti K."/>
            <person name="Salamov A."/>
            <person name="Andreopoulos B."/>
            <person name="Baker S.E."/>
            <person name="Barry K."/>
            <person name="Bills G."/>
            <person name="Bluhm B.H."/>
            <person name="Cannon C."/>
            <person name="Castanera R."/>
            <person name="Culley D.E."/>
            <person name="Daum C."/>
            <person name="Ezra D."/>
            <person name="Gonzalez J.B."/>
            <person name="Henrissat B."/>
            <person name="Kuo A."/>
            <person name="Liang C."/>
            <person name="Lipzen A."/>
            <person name="Lutzoni F."/>
            <person name="Magnuson J."/>
            <person name="Mondo S."/>
            <person name="Nolan M."/>
            <person name="Ohm R."/>
            <person name="Pangilinan J."/>
            <person name="Park H.-J."/>
            <person name="Ramirez L."/>
            <person name="Alfaro M."/>
            <person name="Sun H."/>
            <person name="Tritt A."/>
            <person name="Yoshinaga Y."/>
            <person name="Zwiers L.-H."/>
            <person name="Turgeon B.G."/>
            <person name="Goodwin S.B."/>
            <person name="Spatafora J.W."/>
            <person name="Crous P.W."/>
            <person name="Grigoriev I.V."/>
        </authorList>
    </citation>
    <scope>NUCLEOTIDE SEQUENCE</scope>
    <source>
        <strain evidence="4">CBS 342.82</strain>
    </source>
</reference>
<accession>A0A6J3LWN7</accession>
<dbReference type="PANTHER" id="PTHR38248:SF2">
    <property type="entry name" value="FUNK1 11"/>
    <property type="match status" value="1"/>
</dbReference>
<dbReference type="Gene3D" id="1.10.510.10">
    <property type="entry name" value="Transferase(Phosphotransferase) domain 1"/>
    <property type="match status" value="1"/>
</dbReference>
<dbReference type="Pfam" id="PF17667">
    <property type="entry name" value="Pkinase_fungal"/>
    <property type="match status" value="1"/>
</dbReference>
<evidence type="ECO:0000313" key="3">
    <source>
        <dbReference type="Proteomes" id="UP000504637"/>
    </source>
</evidence>
<evidence type="ECO:0000313" key="4">
    <source>
        <dbReference type="RefSeq" id="XP_033456740.1"/>
    </source>
</evidence>
<evidence type="ECO:0000256" key="1">
    <source>
        <dbReference type="SAM" id="MobiDB-lite"/>
    </source>
</evidence>
<reference evidence="4" key="2">
    <citation type="submission" date="2020-04" db="EMBL/GenBank/DDBJ databases">
        <authorList>
            <consortium name="NCBI Genome Project"/>
        </authorList>
    </citation>
    <scope>NUCLEOTIDE SEQUENCE</scope>
    <source>
        <strain evidence="4">CBS 342.82</strain>
    </source>
</reference>
<dbReference type="GO" id="GO:0004672">
    <property type="term" value="F:protein kinase activity"/>
    <property type="evidence" value="ECO:0007669"/>
    <property type="project" value="InterPro"/>
</dbReference>
<dbReference type="GO" id="GO:0005524">
    <property type="term" value="F:ATP binding"/>
    <property type="evidence" value="ECO:0007669"/>
    <property type="project" value="InterPro"/>
</dbReference>
<organism evidence="4">
    <name type="scientific">Dissoconium aciculare CBS 342.82</name>
    <dbReference type="NCBI Taxonomy" id="1314786"/>
    <lineage>
        <taxon>Eukaryota</taxon>
        <taxon>Fungi</taxon>
        <taxon>Dikarya</taxon>
        <taxon>Ascomycota</taxon>
        <taxon>Pezizomycotina</taxon>
        <taxon>Dothideomycetes</taxon>
        <taxon>Dothideomycetidae</taxon>
        <taxon>Mycosphaerellales</taxon>
        <taxon>Dissoconiaceae</taxon>
        <taxon>Dissoconium</taxon>
    </lineage>
</organism>
<dbReference type="AlphaFoldDB" id="A0A6J3LWN7"/>
<feature type="compositionally biased region" description="Acidic residues" evidence="1">
    <location>
        <begin position="46"/>
        <end position="57"/>
    </location>
</feature>
<feature type="region of interest" description="Disordered" evidence="1">
    <location>
        <begin position="139"/>
        <end position="165"/>
    </location>
</feature>
<feature type="domain" description="Protein kinase" evidence="2">
    <location>
        <begin position="408"/>
        <end position="793"/>
    </location>
</feature>
<sequence length="805" mass="90109">MADLSGDDCLAVQRYPLRLESARNSLKVFVDKGSDSQKTETSSTQDDSDATEADEDSDFKDAISSLLVTLQGHRVAKRLRSRESGSTVDRELALLYSRADGLPVDTFRPLINAVVKPATDVEIWKQVLQLITTASRLTPPPSVSASYGGTPRTHNSASHQGSEQTKRLLHDALRDELYGCAYVKVAGFYEKYFDGKSWTEECTKTYESIKSSHVEGRWSDFPQRPTEDAVWAWWTKFQDQHLAEARGAYYSTKSKRELESSDGDRQLDLFVKSRDAVASDEHKWSDIRVIGEHTISVDGGQKFLQLARYARNVFAAQPRRRFLHGFILFGTKMELHVFDRSGAYSMEPFDIHEEPERFIRIVAGYCMMSDEELGLDTIVQQHDGRPSVTVLTPDGKDHKVELDVRPIARTAAIVGRGTSCYSARNGKTVVKFSWVSAGKSPTEPELLKLANERGVKGAPRLIGHQHDISTGEMRSPLLFSKRRRVEGRRWAAGRQPHSLSFSGQLASLPLSDDGKKKRKSIDQEQAPNTKKSRSNSQASRLSQVHEANASFNDSQQSQAIAPTDEPFVDRVLYVQATQPAGRPLAEFSDVRQLLAALRDAIKTHRSLFLDGHIIHRDVSQWNIIITDPSENDGLSGALIDLELGAVVEKGQNVRTGLKRMTGTLKYMAIEVLELGMSGARPDLEHTYRHDLESFFYVFLDMCLNCGWSEGKAPKKDPLRAWYALPDYDNIVRAKLGDMGPTVFETLILPKFSPKFECVKSLATALRDILFLRVDKLRTETPTGSPSVLYDQMITAFDKAIKQCAA</sequence>
<protein>
    <recommendedName>
        <fullName evidence="2">Protein kinase domain-containing protein</fullName>
    </recommendedName>
</protein>
<feature type="compositionally biased region" description="Polar residues" evidence="1">
    <location>
        <begin position="523"/>
        <end position="542"/>
    </location>
</feature>
<dbReference type="InterPro" id="IPR000719">
    <property type="entry name" value="Prot_kinase_dom"/>
</dbReference>